<dbReference type="RefSeq" id="WP_198578892.1">
    <property type="nucleotide sequence ID" value="NZ_JADWOX010000034.1"/>
</dbReference>
<evidence type="ECO:0000313" key="2">
    <source>
        <dbReference type="EMBL" id="MBI1687009.1"/>
    </source>
</evidence>
<feature type="domain" description="Glycosyltransferase 2-like" evidence="1">
    <location>
        <begin position="32"/>
        <end position="197"/>
    </location>
</feature>
<dbReference type="Pfam" id="PF00535">
    <property type="entry name" value="Glycos_transf_2"/>
    <property type="match status" value="1"/>
</dbReference>
<dbReference type="CDD" id="cd00761">
    <property type="entry name" value="Glyco_tranf_GTA_type"/>
    <property type="match status" value="1"/>
</dbReference>
<reference evidence="2 3" key="1">
    <citation type="submission" date="2020-11" db="EMBL/GenBank/DDBJ databases">
        <title>genome sequence of strain KACC 18849.</title>
        <authorList>
            <person name="Gao J."/>
            <person name="Zhang X."/>
        </authorList>
    </citation>
    <scope>NUCLEOTIDE SEQUENCE [LARGE SCALE GENOMIC DNA]</scope>
    <source>
        <strain evidence="2 3">KACC 18849</strain>
    </source>
</reference>
<comment type="caution">
    <text evidence="2">The sequence shown here is derived from an EMBL/GenBank/DDBJ whole genome shotgun (WGS) entry which is preliminary data.</text>
</comment>
<dbReference type="SUPFAM" id="SSF53448">
    <property type="entry name" value="Nucleotide-diphospho-sugar transferases"/>
    <property type="match status" value="1"/>
</dbReference>
<dbReference type="InterPro" id="IPR029044">
    <property type="entry name" value="Nucleotide-diphossugar_trans"/>
</dbReference>
<name>A0ABS0T577_9CAUL</name>
<protein>
    <submittedName>
        <fullName evidence="2">Glycosyltransferase</fullName>
    </submittedName>
</protein>
<dbReference type="PANTHER" id="PTHR43685">
    <property type="entry name" value="GLYCOSYLTRANSFERASE"/>
    <property type="match status" value="1"/>
</dbReference>
<dbReference type="InterPro" id="IPR001173">
    <property type="entry name" value="Glyco_trans_2-like"/>
</dbReference>
<evidence type="ECO:0000313" key="3">
    <source>
        <dbReference type="Proteomes" id="UP000639859"/>
    </source>
</evidence>
<organism evidence="2 3">
    <name type="scientific">Caulobacter hibisci</name>
    <dbReference type="NCBI Taxonomy" id="2035993"/>
    <lineage>
        <taxon>Bacteria</taxon>
        <taxon>Pseudomonadati</taxon>
        <taxon>Pseudomonadota</taxon>
        <taxon>Alphaproteobacteria</taxon>
        <taxon>Caulobacterales</taxon>
        <taxon>Caulobacteraceae</taxon>
        <taxon>Caulobacter</taxon>
    </lineage>
</organism>
<dbReference type="EMBL" id="JADWOX010000034">
    <property type="protein sequence ID" value="MBI1687009.1"/>
    <property type="molecule type" value="Genomic_DNA"/>
</dbReference>
<proteinExistence type="predicted"/>
<accession>A0ABS0T577</accession>
<dbReference type="PANTHER" id="PTHR43685:SF3">
    <property type="entry name" value="SLR2126 PROTEIN"/>
    <property type="match status" value="1"/>
</dbReference>
<keyword evidence="3" id="KW-1185">Reference proteome</keyword>
<gene>
    <name evidence="2" type="ORF">I4Q42_25340</name>
</gene>
<dbReference type="Proteomes" id="UP000639859">
    <property type="component" value="Unassembled WGS sequence"/>
</dbReference>
<sequence length="332" mass="36033">MMSKTGNARVMTHVNDMVLYAPADRPAQLDVSVILCTRNRVDALRDALDSLAAAIQASGNVSAEIVLVDSASTDATPDLLRSWAESQSFPVVAIRCLLPGLARARNAGLSQSRGAIIAMTDDDCVVAADYLDKIKAAFASESGPAIIGGRINLGDTRDLPITIKPDPEPKVFDKMRMPSGFIMGANLSFNRRVIKELGEFDVRFGAGARFVSAEDSDLLVRARIKGIRVRYAPEIVVSHFHGRRQLSDAQKLNAGYSFGDGALFAKHLFATSFIARAIIGALARSARDLVLPSNDPILGRRKHLFRLKHQFRGFAAFLRTRNIPEDGAFKAG</sequence>
<dbReference type="InterPro" id="IPR050834">
    <property type="entry name" value="Glycosyltransf_2"/>
</dbReference>
<evidence type="ECO:0000259" key="1">
    <source>
        <dbReference type="Pfam" id="PF00535"/>
    </source>
</evidence>
<dbReference type="Gene3D" id="3.90.550.10">
    <property type="entry name" value="Spore Coat Polysaccharide Biosynthesis Protein SpsA, Chain A"/>
    <property type="match status" value="1"/>
</dbReference>